<feature type="non-terminal residue" evidence="1">
    <location>
        <position position="82"/>
    </location>
</feature>
<reference evidence="1" key="1">
    <citation type="submission" date="2021-06" db="EMBL/GenBank/DDBJ databases">
        <authorList>
            <person name="Kallberg Y."/>
            <person name="Tangrot J."/>
            <person name="Rosling A."/>
        </authorList>
    </citation>
    <scope>NUCLEOTIDE SEQUENCE</scope>
    <source>
        <strain evidence="1">28 12/20/2015</strain>
    </source>
</reference>
<sequence>MSSQISLEDEVFWTPQESTVNSKTNNESKYCKICIKECEETCSQPYSYSKSDSSTEHLTHHLHDKHNITANNYKEHLDSSYK</sequence>
<name>A0ACA9K0R0_9GLOM</name>
<comment type="caution">
    <text evidence="1">The sequence shown here is derived from an EMBL/GenBank/DDBJ whole genome shotgun (WGS) entry which is preliminary data.</text>
</comment>
<dbReference type="Proteomes" id="UP000789366">
    <property type="component" value="Unassembled WGS sequence"/>
</dbReference>
<accession>A0ACA9K0R0</accession>
<proteinExistence type="predicted"/>
<protein>
    <submittedName>
        <fullName evidence="1">2564_t:CDS:1</fullName>
    </submittedName>
</protein>
<evidence type="ECO:0000313" key="1">
    <source>
        <dbReference type="EMBL" id="CAG8445485.1"/>
    </source>
</evidence>
<keyword evidence="2" id="KW-1185">Reference proteome</keyword>
<evidence type="ECO:0000313" key="2">
    <source>
        <dbReference type="Proteomes" id="UP000789366"/>
    </source>
</evidence>
<gene>
    <name evidence="1" type="ORF">SPELUC_LOCUS471</name>
</gene>
<organism evidence="1 2">
    <name type="scientific">Cetraspora pellucida</name>
    <dbReference type="NCBI Taxonomy" id="1433469"/>
    <lineage>
        <taxon>Eukaryota</taxon>
        <taxon>Fungi</taxon>
        <taxon>Fungi incertae sedis</taxon>
        <taxon>Mucoromycota</taxon>
        <taxon>Glomeromycotina</taxon>
        <taxon>Glomeromycetes</taxon>
        <taxon>Diversisporales</taxon>
        <taxon>Gigasporaceae</taxon>
        <taxon>Cetraspora</taxon>
    </lineage>
</organism>
<dbReference type="EMBL" id="CAJVPW010000168">
    <property type="protein sequence ID" value="CAG8445485.1"/>
    <property type="molecule type" value="Genomic_DNA"/>
</dbReference>